<evidence type="ECO:0000256" key="1">
    <source>
        <dbReference type="ARBA" id="ARBA00023125"/>
    </source>
</evidence>
<dbReference type="PANTHER" id="PTHR46797">
    <property type="entry name" value="HTH-TYPE TRANSCRIPTIONAL REGULATOR"/>
    <property type="match status" value="1"/>
</dbReference>
<dbReference type="SUPFAM" id="SSF51182">
    <property type="entry name" value="RmlC-like cupins"/>
    <property type="match status" value="1"/>
</dbReference>
<dbReference type="PROSITE" id="PS50943">
    <property type="entry name" value="HTH_CROC1"/>
    <property type="match status" value="1"/>
</dbReference>
<dbReference type="Proteomes" id="UP000554837">
    <property type="component" value="Unassembled WGS sequence"/>
</dbReference>
<dbReference type="CDD" id="cd00093">
    <property type="entry name" value="HTH_XRE"/>
    <property type="match status" value="1"/>
</dbReference>
<dbReference type="InterPro" id="IPR001387">
    <property type="entry name" value="Cro/C1-type_HTH"/>
</dbReference>
<dbReference type="PANTHER" id="PTHR46797:SF1">
    <property type="entry name" value="METHYLPHOSPHONATE SYNTHASE"/>
    <property type="match status" value="1"/>
</dbReference>
<accession>A0A840S9L2</accession>
<proteinExistence type="predicted"/>
<gene>
    <name evidence="3" type="ORF">HNQ51_002793</name>
</gene>
<dbReference type="InterPro" id="IPR010982">
    <property type="entry name" value="Lambda_DNA-bd_dom_sf"/>
</dbReference>
<dbReference type="Pfam" id="PF01381">
    <property type="entry name" value="HTH_3"/>
    <property type="match status" value="1"/>
</dbReference>
<dbReference type="SUPFAM" id="SSF47413">
    <property type="entry name" value="lambda repressor-like DNA-binding domains"/>
    <property type="match status" value="1"/>
</dbReference>
<reference evidence="3 4" key="1">
    <citation type="submission" date="2020-08" db="EMBL/GenBank/DDBJ databases">
        <title>Genomic Encyclopedia of Type Strains, Phase IV (KMG-IV): sequencing the most valuable type-strain genomes for metagenomic binning, comparative biology and taxonomic classification.</title>
        <authorList>
            <person name="Goeker M."/>
        </authorList>
    </citation>
    <scope>NUCLEOTIDE SEQUENCE [LARGE SCALE GENOMIC DNA]</scope>
    <source>
        <strain evidence="3 4">DSM 23958</strain>
    </source>
</reference>
<evidence type="ECO:0000313" key="3">
    <source>
        <dbReference type="EMBL" id="MBB5205474.1"/>
    </source>
</evidence>
<dbReference type="SMART" id="SM00530">
    <property type="entry name" value="HTH_XRE"/>
    <property type="match status" value="1"/>
</dbReference>
<dbReference type="CDD" id="cd02209">
    <property type="entry name" value="cupin_XRE_C"/>
    <property type="match status" value="1"/>
</dbReference>
<organism evidence="3 4">
    <name type="scientific">Inhella inkyongensis</name>
    <dbReference type="NCBI Taxonomy" id="392593"/>
    <lineage>
        <taxon>Bacteria</taxon>
        <taxon>Pseudomonadati</taxon>
        <taxon>Pseudomonadota</taxon>
        <taxon>Betaproteobacteria</taxon>
        <taxon>Burkholderiales</taxon>
        <taxon>Sphaerotilaceae</taxon>
        <taxon>Inhella</taxon>
    </lineage>
</organism>
<dbReference type="OrthoDB" id="73827at2"/>
<dbReference type="InterPro" id="IPR050807">
    <property type="entry name" value="TransReg_Diox_bact_type"/>
</dbReference>
<keyword evidence="1" id="KW-0238">DNA-binding</keyword>
<sequence>MEMDLAQPPQVGEALAALRAKRQLTLDELSRRAGVSKSMLSQIERNQANPTVAVVWRLAHALGVEISELLEGAKPAQNGIEWVQAHATPSLASPDSLARLRILGPIELAGQYEWYELIIQPGGVLASQPHEPGSREHLSVLSGEMEIEVGEHRQALKLGETARYAADQAHAIRNPGATMAVGLLVVLHP</sequence>
<feature type="domain" description="HTH cro/C1-type" evidence="2">
    <location>
        <begin position="15"/>
        <end position="69"/>
    </location>
</feature>
<dbReference type="InterPro" id="IPR011051">
    <property type="entry name" value="RmlC_Cupin_sf"/>
</dbReference>
<dbReference type="RefSeq" id="WP_138856596.1">
    <property type="nucleotide sequence ID" value="NZ_CP040709.1"/>
</dbReference>
<protein>
    <submittedName>
        <fullName evidence="3">Transcriptional regulator with XRE-family HTH domain</fullName>
    </submittedName>
</protein>
<evidence type="ECO:0000259" key="2">
    <source>
        <dbReference type="PROSITE" id="PS50943"/>
    </source>
</evidence>
<dbReference type="GO" id="GO:0003677">
    <property type="term" value="F:DNA binding"/>
    <property type="evidence" value="ECO:0007669"/>
    <property type="project" value="UniProtKB-KW"/>
</dbReference>
<keyword evidence="4" id="KW-1185">Reference proteome</keyword>
<evidence type="ECO:0000313" key="4">
    <source>
        <dbReference type="Proteomes" id="UP000554837"/>
    </source>
</evidence>
<dbReference type="InterPro" id="IPR014710">
    <property type="entry name" value="RmlC-like_jellyroll"/>
</dbReference>
<dbReference type="InterPro" id="IPR013096">
    <property type="entry name" value="Cupin_2"/>
</dbReference>
<dbReference type="GO" id="GO:0005829">
    <property type="term" value="C:cytosol"/>
    <property type="evidence" value="ECO:0007669"/>
    <property type="project" value="TreeGrafter"/>
</dbReference>
<dbReference type="GO" id="GO:0003700">
    <property type="term" value="F:DNA-binding transcription factor activity"/>
    <property type="evidence" value="ECO:0007669"/>
    <property type="project" value="TreeGrafter"/>
</dbReference>
<dbReference type="Pfam" id="PF07883">
    <property type="entry name" value="Cupin_2"/>
    <property type="match status" value="1"/>
</dbReference>
<dbReference type="AlphaFoldDB" id="A0A840S9L2"/>
<comment type="caution">
    <text evidence="3">The sequence shown here is derived from an EMBL/GenBank/DDBJ whole genome shotgun (WGS) entry which is preliminary data.</text>
</comment>
<dbReference type="EMBL" id="JACHHO010000004">
    <property type="protein sequence ID" value="MBB5205474.1"/>
    <property type="molecule type" value="Genomic_DNA"/>
</dbReference>
<name>A0A840S9L2_9BURK</name>
<dbReference type="Gene3D" id="2.60.120.10">
    <property type="entry name" value="Jelly Rolls"/>
    <property type="match status" value="1"/>
</dbReference>
<dbReference type="Gene3D" id="1.10.260.40">
    <property type="entry name" value="lambda repressor-like DNA-binding domains"/>
    <property type="match status" value="1"/>
</dbReference>